<name>A0A1D3D2X3_9EIME</name>
<accession>A0A1D3D2X3</accession>
<dbReference type="InParanoid" id="A0A1D3D2X3"/>
<proteinExistence type="predicted"/>
<protein>
    <submittedName>
        <fullName evidence="2">Uncharacterized protein</fullName>
    </submittedName>
</protein>
<comment type="caution">
    <text evidence="2">The sequence shown here is derived from an EMBL/GenBank/DDBJ whole genome shotgun (WGS) entry which is preliminary data.</text>
</comment>
<dbReference type="VEuPathDB" id="ToxoDB:cyc_06786"/>
<gene>
    <name evidence="2" type="ORF">cyc_06786</name>
</gene>
<evidence type="ECO:0000313" key="2">
    <source>
        <dbReference type="EMBL" id="OEH77775.1"/>
    </source>
</evidence>
<dbReference type="AlphaFoldDB" id="A0A1D3D2X3"/>
<sequence>MHPDAERRHTPRRREQAYTQLLWSASLTVAAAAAAPTSACGAAGWTRRPARAAPPSSFCLLIDCEAGFAEELSSAEQDAPSCRAGVSVHLSCKPERQQHSPHLLAGDPQHESCSQRYEGDTAVLQYMGGDFQPFAEGGAVGAPNQESDLVTVAATWHFSAVAAAPACSQSGSSEALPQSIDSGERAPSFPHWQQYTCAKQQPAGGTAPLPHALSESGGALLEAGKGKNRGCLEEKPSGVRLYRRGGPAMERPLSPRLEERCVPQPLLRRSRKHSTKY</sequence>
<evidence type="ECO:0000313" key="3">
    <source>
        <dbReference type="Proteomes" id="UP000095192"/>
    </source>
</evidence>
<evidence type="ECO:0000256" key="1">
    <source>
        <dbReference type="SAM" id="MobiDB-lite"/>
    </source>
</evidence>
<reference evidence="2 3" key="1">
    <citation type="journal article" date="2016" name="BMC Genomics">
        <title>Comparative genomics reveals Cyclospora cayetanensis possesses coccidia-like metabolism and invasion components but unique surface antigens.</title>
        <authorList>
            <person name="Liu S."/>
            <person name="Wang L."/>
            <person name="Zheng H."/>
            <person name="Xu Z."/>
            <person name="Roellig D.M."/>
            <person name="Li N."/>
            <person name="Frace M.A."/>
            <person name="Tang K."/>
            <person name="Arrowood M.J."/>
            <person name="Moss D.M."/>
            <person name="Zhang L."/>
            <person name="Feng Y."/>
            <person name="Xiao L."/>
        </authorList>
    </citation>
    <scope>NUCLEOTIDE SEQUENCE [LARGE SCALE GENOMIC DNA]</scope>
    <source>
        <strain evidence="2 3">CHN_HEN01</strain>
    </source>
</reference>
<keyword evidence="3" id="KW-1185">Reference proteome</keyword>
<organism evidence="2 3">
    <name type="scientific">Cyclospora cayetanensis</name>
    <dbReference type="NCBI Taxonomy" id="88456"/>
    <lineage>
        <taxon>Eukaryota</taxon>
        <taxon>Sar</taxon>
        <taxon>Alveolata</taxon>
        <taxon>Apicomplexa</taxon>
        <taxon>Conoidasida</taxon>
        <taxon>Coccidia</taxon>
        <taxon>Eucoccidiorida</taxon>
        <taxon>Eimeriorina</taxon>
        <taxon>Eimeriidae</taxon>
        <taxon>Cyclospora</taxon>
    </lineage>
</organism>
<dbReference type="EMBL" id="JROU02000985">
    <property type="protein sequence ID" value="OEH77775.1"/>
    <property type="molecule type" value="Genomic_DNA"/>
</dbReference>
<feature type="compositionally biased region" description="Basic residues" evidence="1">
    <location>
        <begin position="268"/>
        <end position="277"/>
    </location>
</feature>
<feature type="region of interest" description="Disordered" evidence="1">
    <location>
        <begin position="242"/>
        <end position="277"/>
    </location>
</feature>
<dbReference type="Proteomes" id="UP000095192">
    <property type="component" value="Unassembled WGS sequence"/>
</dbReference>